<reference evidence="8 9" key="1">
    <citation type="submission" date="2016-04" db="EMBL/GenBank/DDBJ databases">
        <title>A degradative enzymes factory behind the ericoid mycorrhizal symbiosis.</title>
        <authorList>
            <consortium name="DOE Joint Genome Institute"/>
            <person name="Martino E."/>
            <person name="Morin E."/>
            <person name="Grelet G."/>
            <person name="Kuo A."/>
            <person name="Kohler A."/>
            <person name="Daghino S."/>
            <person name="Barry K."/>
            <person name="Choi C."/>
            <person name="Cichocki N."/>
            <person name="Clum A."/>
            <person name="Copeland A."/>
            <person name="Hainaut M."/>
            <person name="Haridas S."/>
            <person name="Labutti K."/>
            <person name="Lindquist E."/>
            <person name="Lipzen A."/>
            <person name="Khouja H.-R."/>
            <person name="Murat C."/>
            <person name="Ohm R."/>
            <person name="Olson A."/>
            <person name="Spatafora J."/>
            <person name="Veneault-Fourrey C."/>
            <person name="Henrissat B."/>
            <person name="Grigoriev I."/>
            <person name="Martin F."/>
            <person name="Perotto S."/>
        </authorList>
    </citation>
    <scope>NUCLEOTIDE SEQUENCE [LARGE SCALE GENOMIC DNA]</scope>
    <source>
        <strain evidence="8 9">F</strain>
    </source>
</reference>
<sequence length="388" mass="42148">MKTVGWVRDDKNDYDAWAKVVGDPRWSYEGFLPYFKKTEHYHTKDLDAFQHGYDGPLYTQPVASSGRGYPLTENIKRSWEELGVERGMDANAGNPMGIAMVTENLGDGKRQIASDVYTLEGVTVLTGAVVASVVLEGNKAVGVELVDGRVFKASEEVILSAGAIATLQILLLSGIGAKEDLVEHGIEQPVDAPEVGKNFHEHMCVSQWWQLKEPEKGLAANPVIPSDGSHVTTTVMAMLPTSRGTVTLASKDPVTPPRIDPNYYATEADRYVVRTALRKLMQVMMETKEGKAMVKEQVVATGQNRLSPRSSDEDIDELVRECGSGISHTAGTASMGTVVDSNLRVNGVQGLRVVDASVIPVPLAAHLQAFIYALAEQATEIIVQERGK</sequence>
<evidence type="ECO:0000259" key="6">
    <source>
        <dbReference type="Pfam" id="PF00732"/>
    </source>
</evidence>
<keyword evidence="3" id="KW-0285">Flavoprotein</keyword>
<dbReference type="PANTHER" id="PTHR11552:SF123">
    <property type="entry name" value="GMC OXIDOREDUCTASE (AFU_ORTHOLOGUE AFUA_2G01770)-RELATED"/>
    <property type="match status" value="1"/>
</dbReference>
<dbReference type="OrthoDB" id="269227at2759"/>
<feature type="domain" description="Glucose-methanol-choline oxidoreductase N-terminal" evidence="6">
    <location>
        <begin position="6"/>
        <end position="204"/>
    </location>
</feature>
<comment type="similarity">
    <text evidence="2">Belongs to the GMC oxidoreductase family.</text>
</comment>
<keyword evidence="5" id="KW-0560">Oxidoreductase</keyword>
<comment type="cofactor">
    <cofactor evidence="1">
        <name>FAD</name>
        <dbReference type="ChEBI" id="CHEBI:57692"/>
    </cofactor>
</comment>
<dbReference type="PANTHER" id="PTHR11552">
    <property type="entry name" value="GLUCOSE-METHANOL-CHOLINE GMC OXIDOREDUCTASE"/>
    <property type="match status" value="1"/>
</dbReference>
<dbReference type="InterPro" id="IPR007867">
    <property type="entry name" value="GMC_OxRtase_C"/>
</dbReference>
<dbReference type="Pfam" id="PF00732">
    <property type="entry name" value="GMC_oxred_N"/>
    <property type="match status" value="1"/>
</dbReference>
<dbReference type="InterPro" id="IPR027424">
    <property type="entry name" value="Glucose_Oxidase_domain_2"/>
</dbReference>
<dbReference type="EMBL" id="KZ613955">
    <property type="protein sequence ID" value="PMD33891.1"/>
    <property type="molecule type" value="Genomic_DNA"/>
</dbReference>
<evidence type="ECO:0000256" key="1">
    <source>
        <dbReference type="ARBA" id="ARBA00001974"/>
    </source>
</evidence>
<accession>A0A2J6R5U4</accession>
<evidence type="ECO:0000313" key="8">
    <source>
        <dbReference type="EMBL" id="PMD33891.1"/>
    </source>
</evidence>
<dbReference type="Proteomes" id="UP000235786">
    <property type="component" value="Unassembled WGS sequence"/>
</dbReference>
<protein>
    <submittedName>
        <fullName evidence="8">GMC oxidoreductase</fullName>
    </submittedName>
</protein>
<organism evidence="8 9">
    <name type="scientific">Hyaloscypha variabilis (strain UAMH 11265 / GT02V1 / F)</name>
    <name type="common">Meliniomyces variabilis</name>
    <dbReference type="NCBI Taxonomy" id="1149755"/>
    <lineage>
        <taxon>Eukaryota</taxon>
        <taxon>Fungi</taxon>
        <taxon>Dikarya</taxon>
        <taxon>Ascomycota</taxon>
        <taxon>Pezizomycotina</taxon>
        <taxon>Leotiomycetes</taxon>
        <taxon>Helotiales</taxon>
        <taxon>Hyaloscyphaceae</taxon>
        <taxon>Hyaloscypha</taxon>
        <taxon>Hyaloscypha variabilis</taxon>
    </lineage>
</organism>
<evidence type="ECO:0000313" key="9">
    <source>
        <dbReference type="Proteomes" id="UP000235786"/>
    </source>
</evidence>
<dbReference type="SUPFAM" id="SSF54373">
    <property type="entry name" value="FAD-linked reductases, C-terminal domain"/>
    <property type="match status" value="1"/>
</dbReference>
<dbReference type="Gene3D" id="3.30.560.10">
    <property type="entry name" value="Glucose Oxidase, domain 3"/>
    <property type="match status" value="2"/>
</dbReference>
<evidence type="ECO:0000259" key="7">
    <source>
        <dbReference type="Pfam" id="PF05199"/>
    </source>
</evidence>
<dbReference type="Gene3D" id="4.10.450.10">
    <property type="entry name" value="Glucose Oxidase, domain 2"/>
    <property type="match status" value="1"/>
</dbReference>
<dbReference type="STRING" id="1149755.A0A2J6R5U4"/>
<proteinExistence type="inferred from homology"/>
<evidence type="ECO:0000256" key="5">
    <source>
        <dbReference type="ARBA" id="ARBA00023002"/>
    </source>
</evidence>
<dbReference type="GO" id="GO:0016614">
    <property type="term" value="F:oxidoreductase activity, acting on CH-OH group of donors"/>
    <property type="evidence" value="ECO:0007669"/>
    <property type="project" value="InterPro"/>
</dbReference>
<gene>
    <name evidence="8" type="ORF">L207DRAFT_498436</name>
</gene>
<evidence type="ECO:0000256" key="4">
    <source>
        <dbReference type="ARBA" id="ARBA00022827"/>
    </source>
</evidence>
<evidence type="ECO:0000256" key="2">
    <source>
        <dbReference type="ARBA" id="ARBA00010790"/>
    </source>
</evidence>
<dbReference type="InterPro" id="IPR036188">
    <property type="entry name" value="FAD/NAD-bd_sf"/>
</dbReference>
<dbReference type="InterPro" id="IPR012132">
    <property type="entry name" value="GMC_OxRdtase"/>
</dbReference>
<keyword evidence="9" id="KW-1185">Reference proteome</keyword>
<dbReference type="InterPro" id="IPR000172">
    <property type="entry name" value="GMC_OxRdtase_N"/>
</dbReference>
<dbReference type="AlphaFoldDB" id="A0A2J6R5U4"/>
<dbReference type="GO" id="GO:0050660">
    <property type="term" value="F:flavin adenine dinucleotide binding"/>
    <property type="evidence" value="ECO:0007669"/>
    <property type="project" value="InterPro"/>
</dbReference>
<evidence type="ECO:0000256" key="3">
    <source>
        <dbReference type="ARBA" id="ARBA00022630"/>
    </source>
</evidence>
<dbReference type="Pfam" id="PF05199">
    <property type="entry name" value="GMC_oxred_C"/>
    <property type="match status" value="1"/>
</dbReference>
<keyword evidence="4" id="KW-0274">FAD</keyword>
<dbReference type="SUPFAM" id="SSF51905">
    <property type="entry name" value="FAD/NAD(P)-binding domain"/>
    <property type="match status" value="1"/>
</dbReference>
<feature type="domain" description="Glucose-methanol-choline oxidoreductase C-terminal" evidence="7">
    <location>
        <begin position="240"/>
        <end position="375"/>
    </location>
</feature>
<dbReference type="Gene3D" id="3.50.50.60">
    <property type="entry name" value="FAD/NAD(P)-binding domain"/>
    <property type="match status" value="2"/>
</dbReference>
<name>A0A2J6R5U4_HYAVF</name>